<gene>
    <name evidence="2" type="ORF">AVDCRST_MAG47-3111</name>
</gene>
<name>A0A6J4NWD8_9ACTN</name>
<evidence type="ECO:0008006" key="3">
    <source>
        <dbReference type="Google" id="ProtNLM"/>
    </source>
</evidence>
<dbReference type="EMBL" id="CADCUK010000206">
    <property type="protein sequence ID" value="CAA9395606.1"/>
    <property type="molecule type" value="Genomic_DNA"/>
</dbReference>
<sequence>MRKMTMLVSGGIGYVLGARAGRERYEQIRTTALKIKGNPTVQATASKAADAAKDAAPVVKEKVAGVADSATQKVQSSSTDTGANGVPLQETAYPNT</sequence>
<feature type="region of interest" description="Disordered" evidence="1">
    <location>
        <begin position="70"/>
        <end position="96"/>
    </location>
</feature>
<dbReference type="AlphaFoldDB" id="A0A6J4NWD8"/>
<organism evidence="2">
    <name type="scientific">uncultured Nocardioidaceae bacterium</name>
    <dbReference type="NCBI Taxonomy" id="253824"/>
    <lineage>
        <taxon>Bacteria</taxon>
        <taxon>Bacillati</taxon>
        <taxon>Actinomycetota</taxon>
        <taxon>Actinomycetes</taxon>
        <taxon>Propionibacteriales</taxon>
        <taxon>Nocardioidaceae</taxon>
        <taxon>environmental samples</taxon>
    </lineage>
</organism>
<protein>
    <recommendedName>
        <fullName evidence="3">Protoporphyrinogen oxidase</fullName>
    </recommendedName>
</protein>
<evidence type="ECO:0000256" key="1">
    <source>
        <dbReference type="SAM" id="MobiDB-lite"/>
    </source>
</evidence>
<feature type="compositionally biased region" description="Polar residues" evidence="1">
    <location>
        <begin position="70"/>
        <end position="82"/>
    </location>
</feature>
<proteinExistence type="predicted"/>
<evidence type="ECO:0000313" key="2">
    <source>
        <dbReference type="EMBL" id="CAA9395606.1"/>
    </source>
</evidence>
<accession>A0A6J4NWD8</accession>
<reference evidence="2" key="1">
    <citation type="submission" date="2020-02" db="EMBL/GenBank/DDBJ databases">
        <authorList>
            <person name="Meier V. D."/>
        </authorList>
    </citation>
    <scope>NUCLEOTIDE SEQUENCE</scope>
    <source>
        <strain evidence="2">AVDCRST_MAG47</strain>
    </source>
</reference>